<comment type="caution">
    <text evidence="1">The sequence shown here is derived from an EMBL/GenBank/DDBJ whole genome shotgun (WGS) entry which is preliminary data.</text>
</comment>
<accession>A0A426XHS7</accession>
<evidence type="ECO:0000313" key="1">
    <source>
        <dbReference type="EMBL" id="RRT39038.1"/>
    </source>
</evidence>
<gene>
    <name evidence="1" type="ORF">B296_00056861</name>
</gene>
<organism evidence="1 2">
    <name type="scientific">Ensete ventricosum</name>
    <name type="common">Abyssinian banana</name>
    <name type="synonym">Musa ensete</name>
    <dbReference type="NCBI Taxonomy" id="4639"/>
    <lineage>
        <taxon>Eukaryota</taxon>
        <taxon>Viridiplantae</taxon>
        <taxon>Streptophyta</taxon>
        <taxon>Embryophyta</taxon>
        <taxon>Tracheophyta</taxon>
        <taxon>Spermatophyta</taxon>
        <taxon>Magnoliopsida</taxon>
        <taxon>Liliopsida</taxon>
        <taxon>Zingiberales</taxon>
        <taxon>Musaceae</taxon>
        <taxon>Ensete</taxon>
    </lineage>
</organism>
<protein>
    <submittedName>
        <fullName evidence="1">Uncharacterized protein</fullName>
    </submittedName>
</protein>
<reference evidence="1 2" key="1">
    <citation type="journal article" date="2014" name="Agronomy (Basel)">
        <title>A Draft Genome Sequence for Ensete ventricosum, the Drought-Tolerant Tree Against Hunger.</title>
        <authorList>
            <person name="Harrison J."/>
            <person name="Moore K.A."/>
            <person name="Paszkiewicz K."/>
            <person name="Jones T."/>
            <person name="Grant M."/>
            <person name="Ambacheew D."/>
            <person name="Muzemil S."/>
            <person name="Studholme D.J."/>
        </authorList>
    </citation>
    <scope>NUCLEOTIDE SEQUENCE [LARGE SCALE GENOMIC DNA]</scope>
</reference>
<name>A0A426XHS7_ENSVE</name>
<dbReference type="EMBL" id="AMZH03020582">
    <property type="protein sequence ID" value="RRT39038.1"/>
    <property type="molecule type" value="Genomic_DNA"/>
</dbReference>
<feature type="non-terminal residue" evidence="1">
    <location>
        <position position="1"/>
    </location>
</feature>
<dbReference type="Proteomes" id="UP000287651">
    <property type="component" value="Unassembled WGS sequence"/>
</dbReference>
<dbReference type="AlphaFoldDB" id="A0A426XHS7"/>
<proteinExistence type="predicted"/>
<evidence type="ECO:0000313" key="2">
    <source>
        <dbReference type="Proteomes" id="UP000287651"/>
    </source>
</evidence>
<sequence length="111" mass="12708">QKVDHHKANDELLKLMRENESLKAELPGRSVANYKQSVEFGWGLRRMGQVSYKYGYRVALAHFQARYPDLEVDSDPFTEQPKDSSVLMETRQEFDVSIPRGMIGSFVISGV</sequence>